<dbReference type="AlphaFoldDB" id="A0A084WIK2"/>
<name>A0A084WIK2_ANOSI</name>
<sequence length="94" mass="10462">MAATKPRLLTGPIYSRETQMDESVAASRKVRGGWIIVAHQRPTPTTPGSMARPKVPGDPSVSWRSLHKFHKCAHNESFADRRRRQLGKGKVVGM</sequence>
<evidence type="ECO:0000256" key="1">
    <source>
        <dbReference type="SAM" id="MobiDB-lite"/>
    </source>
</evidence>
<dbReference type="EMBL" id="KE525347">
    <property type="protein sequence ID" value="KFB50046.1"/>
    <property type="molecule type" value="Genomic_DNA"/>
</dbReference>
<keyword evidence="4" id="KW-1185">Reference proteome</keyword>
<accession>A0A084WIK2</accession>
<feature type="region of interest" description="Disordered" evidence="1">
    <location>
        <begin position="40"/>
        <end position="61"/>
    </location>
</feature>
<protein>
    <submittedName>
        <fullName evidence="2 3">Rho guanine nucleotide exchange factor 17</fullName>
    </submittedName>
</protein>
<evidence type="ECO:0000313" key="3">
    <source>
        <dbReference type="EnsemblMetazoa" id="ASIC018094-PA"/>
    </source>
</evidence>
<organism evidence="2">
    <name type="scientific">Anopheles sinensis</name>
    <name type="common">Mosquito</name>
    <dbReference type="NCBI Taxonomy" id="74873"/>
    <lineage>
        <taxon>Eukaryota</taxon>
        <taxon>Metazoa</taxon>
        <taxon>Ecdysozoa</taxon>
        <taxon>Arthropoda</taxon>
        <taxon>Hexapoda</taxon>
        <taxon>Insecta</taxon>
        <taxon>Pterygota</taxon>
        <taxon>Neoptera</taxon>
        <taxon>Endopterygota</taxon>
        <taxon>Diptera</taxon>
        <taxon>Nematocera</taxon>
        <taxon>Culicoidea</taxon>
        <taxon>Culicidae</taxon>
        <taxon>Anophelinae</taxon>
        <taxon>Anopheles</taxon>
    </lineage>
</organism>
<reference evidence="3" key="2">
    <citation type="submission" date="2020-05" db="UniProtKB">
        <authorList>
            <consortium name="EnsemblMetazoa"/>
        </authorList>
    </citation>
    <scope>IDENTIFICATION</scope>
</reference>
<dbReference type="Proteomes" id="UP000030765">
    <property type="component" value="Unassembled WGS sequence"/>
</dbReference>
<dbReference type="VEuPathDB" id="VectorBase:ASIC018094"/>
<gene>
    <name evidence="2" type="ORF">ZHAS_00018094</name>
</gene>
<dbReference type="EnsemblMetazoa" id="ASIC018094-RA">
    <property type="protein sequence ID" value="ASIC018094-PA"/>
    <property type="gene ID" value="ASIC018094"/>
</dbReference>
<reference evidence="2 4" key="1">
    <citation type="journal article" date="2014" name="BMC Genomics">
        <title>Genome sequence of Anopheles sinensis provides insight into genetics basis of mosquito competence for malaria parasites.</title>
        <authorList>
            <person name="Zhou D."/>
            <person name="Zhang D."/>
            <person name="Ding G."/>
            <person name="Shi L."/>
            <person name="Hou Q."/>
            <person name="Ye Y."/>
            <person name="Xu Y."/>
            <person name="Zhou H."/>
            <person name="Xiong C."/>
            <person name="Li S."/>
            <person name="Yu J."/>
            <person name="Hong S."/>
            <person name="Yu X."/>
            <person name="Zou P."/>
            <person name="Chen C."/>
            <person name="Chang X."/>
            <person name="Wang W."/>
            <person name="Lv Y."/>
            <person name="Sun Y."/>
            <person name="Ma L."/>
            <person name="Shen B."/>
            <person name="Zhu C."/>
        </authorList>
    </citation>
    <scope>NUCLEOTIDE SEQUENCE [LARGE SCALE GENOMIC DNA]</scope>
</reference>
<dbReference type="EMBL" id="ATLV01023935">
    <property type="status" value="NOT_ANNOTATED_CDS"/>
    <property type="molecule type" value="Genomic_DNA"/>
</dbReference>
<evidence type="ECO:0000313" key="4">
    <source>
        <dbReference type="Proteomes" id="UP000030765"/>
    </source>
</evidence>
<evidence type="ECO:0000313" key="2">
    <source>
        <dbReference type="EMBL" id="KFB50046.1"/>
    </source>
</evidence>
<proteinExistence type="predicted"/>